<sequence length="94" mass="11233">MNPLPHGGRSERKLSIKDGATEKKATTNAERMQSWRDMLKKDPEACNELFLKEKERVRKYRGAQKLMERSSEEIERSRELARARQKRYIQNRKQ</sequence>
<dbReference type="EMBL" id="JAWDGP010004964">
    <property type="protein sequence ID" value="KAK3760709.1"/>
    <property type="molecule type" value="Genomic_DNA"/>
</dbReference>
<gene>
    <name evidence="2" type="ORF">RRG08_010680</name>
</gene>
<evidence type="ECO:0000313" key="2">
    <source>
        <dbReference type="EMBL" id="KAK3760709.1"/>
    </source>
</evidence>
<protein>
    <submittedName>
        <fullName evidence="2">Uncharacterized protein</fullName>
    </submittedName>
</protein>
<dbReference type="AlphaFoldDB" id="A0AAE1D7V4"/>
<feature type="region of interest" description="Disordered" evidence="1">
    <location>
        <begin position="63"/>
        <end position="94"/>
    </location>
</feature>
<dbReference type="Proteomes" id="UP001283361">
    <property type="component" value="Unassembled WGS sequence"/>
</dbReference>
<keyword evidence="3" id="KW-1185">Reference proteome</keyword>
<reference evidence="2" key="1">
    <citation type="journal article" date="2023" name="G3 (Bethesda)">
        <title>A reference genome for the long-term kleptoplast-retaining sea slug Elysia crispata morphotype clarki.</title>
        <authorList>
            <person name="Eastman K.E."/>
            <person name="Pendleton A.L."/>
            <person name="Shaikh M.A."/>
            <person name="Suttiyut T."/>
            <person name="Ogas R."/>
            <person name="Tomko P."/>
            <person name="Gavelis G."/>
            <person name="Widhalm J.R."/>
            <person name="Wisecaver J.H."/>
        </authorList>
    </citation>
    <scope>NUCLEOTIDE SEQUENCE</scope>
    <source>
        <strain evidence="2">ECLA1</strain>
    </source>
</reference>
<evidence type="ECO:0000256" key="1">
    <source>
        <dbReference type="SAM" id="MobiDB-lite"/>
    </source>
</evidence>
<comment type="caution">
    <text evidence="2">The sequence shown here is derived from an EMBL/GenBank/DDBJ whole genome shotgun (WGS) entry which is preliminary data.</text>
</comment>
<name>A0AAE1D7V4_9GAST</name>
<evidence type="ECO:0000313" key="3">
    <source>
        <dbReference type="Proteomes" id="UP001283361"/>
    </source>
</evidence>
<feature type="compositionally biased region" description="Basic and acidic residues" evidence="1">
    <location>
        <begin position="66"/>
        <end position="82"/>
    </location>
</feature>
<feature type="compositionally biased region" description="Basic residues" evidence="1">
    <location>
        <begin position="83"/>
        <end position="94"/>
    </location>
</feature>
<proteinExistence type="predicted"/>
<accession>A0AAE1D7V4</accession>
<organism evidence="2 3">
    <name type="scientific">Elysia crispata</name>
    <name type="common">lettuce slug</name>
    <dbReference type="NCBI Taxonomy" id="231223"/>
    <lineage>
        <taxon>Eukaryota</taxon>
        <taxon>Metazoa</taxon>
        <taxon>Spiralia</taxon>
        <taxon>Lophotrochozoa</taxon>
        <taxon>Mollusca</taxon>
        <taxon>Gastropoda</taxon>
        <taxon>Heterobranchia</taxon>
        <taxon>Euthyneura</taxon>
        <taxon>Panpulmonata</taxon>
        <taxon>Sacoglossa</taxon>
        <taxon>Placobranchoidea</taxon>
        <taxon>Plakobranchidae</taxon>
        <taxon>Elysia</taxon>
    </lineage>
</organism>
<feature type="compositionally biased region" description="Basic and acidic residues" evidence="1">
    <location>
        <begin position="8"/>
        <end position="25"/>
    </location>
</feature>
<feature type="region of interest" description="Disordered" evidence="1">
    <location>
        <begin position="1"/>
        <end position="31"/>
    </location>
</feature>